<evidence type="ECO:0000256" key="3">
    <source>
        <dbReference type="ARBA" id="ARBA00060902"/>
    </source>
</evidence>
<evidence type="ECO:0000313" key="6">
    <source>
        <dbReference type="Proteomes" id="UP000291343"/>
    </source>
</evidence>
<reference evidence="5 6" key="1">
    <citation type="journal article" date="2017" name="Gigascience">
        <title>Genome sequence of the small brown planthopper, Laodelphax striatellus.</title>
        <authorList>
            <person name="Zhu J."/>
            <person name="Jiang F."/>
            <person name="Wang X."/>
            <person name="Yang P."/>
            <person name="Bao Y."/>
            <person name="Zhao W."/>
            <person name="Wang W."/>
            <person name="Lu H."/>
            <person name="Wang Q."/>
            <person name="Cui N."/>
            <person name="Li J."/>
            <person name="Chen X."/>
            <person name="Luo L."/>
            <person name="Yu J."/>
            <person name="Kang L."/>
            <person name="Cui F."/>
        </authorList>
    </citation>
    <scope>NUCLEOTIDE SEQUENCE [LARGE SCALE GENOMIC DNA]</scope>
    <source>
        <strain evidence="5">Lst14</strain>
    </source>
</reference>
<dbReference type="InParanoid" id="A0A482WZB8"/>
<comment type="caution">
    <text evidence="5">The sequence shown here is derived from an EMBL/GenBank/DDBJ whole genome shotgun (WGS) entry which is preliminary data.</text>
</comment>
<dbReference type="FunCoup" id="A0A482WZB8">
    <property type="interactions" value="48"/>
</dbReference>
<dbReference type="Proteomes" id="UP000291343">
    <property type="component" value="Unassembled WGS sequence"/>
</dbReference>
<evidence type="ECO:0000256" key="2">
    <source>
        <dbReference type="ARBA" id="ARBA00023108"/>
    </source>
</evidence>
<evidence type="ECO:0000256" key="1">
    <source>
        <dbReference type="ARBA" id="ARBA00022729"/>
    </source>
</evidence>
<dbReference type="InterPro" id="IPR010562">
    <property type="entry name" value="Haemolymph_juvenile_hormone-bd"/>
</dbReference>
<dbReference type="SMR" id="A0A482WZB8"/>
<dbReference type="Gene3D" id="3.15.10.30">
    <property type="entry name" value="Haemolymph juvenile hormone binding protein"/>
    <property type="match status" value="1"/>
</dbReference>
<dbReference type="SMART" id="SM00700">
    <property type="entry name" value="JHBP"/>
    <property type="match status" value="1"/>
</dbReference>
<comment type="similarity">
    <text evidence="3">Belongs to the TO family.</text>
</comment>
<dbReference type="GO" id="GO:0007623">
    <property type="term" value="P:circadian rhythm"/>
    <property type="evidence" value="ECO:0007669"/>
    <property type="project" value="UniProtKB-ARBA"/>
</dbReference>
<dbReference type="PANTHER" id="PTHR11008:SF18">
    <property type="entry name" value="BCDNA.GH05536-RELATED"/>
    <property type="match status" value="1"/>
</dbReference>
<feature type="signal peptide" evidence="4">
    <location>
        <begin position="1"/>
        <end position="17"/>
    </location>
</feature>
<keyword evidence="6" id="KW-1185">Reference proteome</keyword>
<sequence>MKSLLIVVLVVAVEVRSAIIREGVEIPTYSVPCKRTDPNINDCILKGLRAFIAAVAKDGVKEIGVPPLDPFYMPELLTIYKNRDMQASVLLKNIFTHGAMNAEIKAIRSDFSNPQKIIIEADTHSPEMFSEGTYKMEGKVGNFVLNGRGVYNVTMYNIDDTVHVELKVVEIDGEEFLKVTKVMVDPEIGDMKMYASNLVNGNPELSKIANQFANQFWKLFYKEMMPIAQENVDKISKSLINKALLTIPYNQLLPPN</sequence>
<name>A0A482WZB8_LAOST</name>
<dbReference type="InterPro" id="IPR038606">
    <property type="entry name" value="To_sf"/>
</dbReference>
<dbReference type="Pfam" id="PF06585">
    <property type="entry name" value="JHBP"/>
    <property type="match status" value="1"/>
</dbReference>
<dbReference type="PANTHER" id="PTHR11008">
    <property type="entry name" value="PROTEIN TAKEOUT-LIKE PROTEIN"/>
    <property type="match status" value="1"/>
</dbReference>
<dbReference type="OrthoDB" id="8196554at2759"/>
<dbReference type="FunFam" id="3.15.10.30:FF:000001">
    <property type="entry name" value="Takeout-like protein 1"/>
    <property type="match status" value="1"/>
</dbReference>
<evidence type="ECO:0000313" key="5">
    <source>
        <dbReference type="EMBL" id="RZF38858.1"/>
    </source>
</evidence>
<organism evidence="5 6">
    <name type="scientific">Laodelphax striatellus</name>
    <name type="common">Small brown planthopper</name>
    <name type="synonym">Delphax striatella</name>
    <dbReference type="NCBI Taxonomy" id="195883"/>
    <lineage>
        <taxon>Eukaryota</taxon>
        <taxon>Metazoa</taxon>
        <taxon>Ecdysozoa</taxon>
        <taxon>Arthropoda</taxon>
        <taxon>Hexapoda</taxon>
        <taxon>Insecta</taxon>
        <taxon>Pterygota</taxon>
        <taxon>Neoptera</taxon>
        <taxon>Paraneoptera</taxon>
        <taxon>Hemiptera</taxon>
        <taxon>Auchenorrhyncha</taxon>
        <taxon>Fulgoroidea</taxon>
        <taxon>Delphacidae</taxon>
        <taxon>Criomorphinae</taxon>
        <taxon>Laodelphax</taxon>
    </lineage>
</organism>
<feature type="chain" id="PRO_5019815745" evidence="4">
    <location>
        <begin position="18"/>
        <end position="256"/>
    </location>
</feature>
<protein>
    <submittedName>
        <fullName evidence="5">Uncharacterized protein</fullName>
    </submittedName>
</protein>
<evidence type="ECO:0000256" key="4">
    <source>
        <dbReference type="SAM" id="SignalP"/>
    </source>
</evidence>
<proteinExistence type="inferred from homology"/>
<dbReference type="GO" id="GO:0005615">
    <property type="term" value="C:extracellular space"/>
    <property type="evidence" value="ECO:0007669"/>
    <property type="project" value="TreeGrafter"/>
</dbReference>
<dbReference type="AlphaFoldDB" id="A0A482WZB8"/>
<gene>
    <name evidence="5" type="ORF">LSTR_LSTR015633</name>
</gene>
<keyword evidence="2" id="KW-0090">Biological rhythms</keyword>
<accession>A0A482WZB8</accession>
<keyword evidence="1 4" id="KW-0732">Signal</keyword>
<dbReference type="EMBL" id="QKKF02021485">
    <property type="protein sequence ID" value="RZF38858.1"/>
    <property type="molecule type" value="Genomic_DNA"/>
</dbReference>